<accession>A0ABN0GZ81</accession>
<reference evidence="3" key="1">
    <citation type="journal article" date="2012" name="J. Bacteriol.">
        <title>Draft Genome Sequence of Fusobacterium nucleatum ChDC F128, Isolated from a Periodontitis Lesion.</title>
        <authorList>
            <person name="Park S.N."/>
            <person name="Kong S.W."/>
            <person name="Kim H.S."/>
            <person name="Park M.S."/>
            <person name="Lee J.W."/>
            <person name="Cho E."/>
            <person name="Lim Y.K."/>
            <person name="Choi M.H."/>
            <person name="Chang Y.H."/>
            <person name="Shin J.H."/>
            <person name="Park H.S."/>
            <person name="Choi S.H."/>
            <person name="Kook J.K."/>
        </authorList>
    </citation>
    <scope>NUCLEOTIDE SEQUENCE [LARGE SCALE GENOMIC DNA]</scope>
    <source>
        <strain evidence="3">ChDC F128</strain>
    </source>
</reference>
<evidence type="ECO:0000313" key="2">
    <source>
        <dbReference type="EMBL" id="EJU07315.1"/>
    </source>
</evidence>
<feature type="transmembrane region" description="Helical" evidence="1">
    <location>
        <begin position="20"/>
        <end position="38"/>
    </location>
</feature>
<evidence type="ECO:0000313" key="3">
    <source>
        <dbReference type="Proteomes" id="UP000004829"/>
    </source>
</evidence>
<keyword evidence="1" id="KW-0812">Transmembrane</keyword>
<dbReference type="RefSeq" id="WP_005918592.1">
    <property type="nucleotide sequence ID" value="NZ_ALVD01000006.1"/>
</dbReference>
<evidence type="ECO:0000256" key="1">
    <source>
        <dbReference type="SAM" id="Phobius"/>
    </source>
</evidence>
<gene>
    <name evidence="2" type="ORF">B437_08463</name>
</gene>
<keyword evidence="1" id="KW-1133">Transmembrane helix</keyword>
<name>A0ABN0GZ81_9FUSO</name>
<protein>
    <submittedName>
        <fullName evidence="2">Uncharacterized protein</fullName>
    </submittedName>
</protein>
<proteinExistence type="predicted"/>
<keyword evidence="1" id="KW-0472">Membrane</keyword>
<dbReference type="Proteomes" id="UP000004829">
    <property type="component" value="Unassembled WGS sequence"/>
</dbReference>
<organism evidence="2 3">
    <name type="scientific">Fusobacterium hwasookii ChDC F128</name>
    <dbReference type="NCBI Taxonomy" id="1216362"/>
    <lineage>
        <taxon>Bacteria</taxon>
        <taxon>Fusobacteriati</taxon>
        <taxon>Fusobacteriota</taxon>
        <taxon>Fusobacteriia</taxon>
        <taxon>Fusobacteriales</taxon>
        <taxon>Fusobacteriaceae</taxon>
        <taxon>Fusobacterium</taxon>
    </lineage>
</organism>
<dbReference type="EMBL" id="ALVD01000006">
    <property type="protein sequence ID" value="EJU07315.1"/>
    <property type="molecule type" value="Genomic_DNA"/>
</dbReference>
<comment type="caution">
    <text evidence="2">The sequence shown here is derived from an EMBL/GenBank/DDBJ whole genome shotgun (WGS) entry which is preliminary data.</text>
</comment>
<dbReference type="GeneID" id="60660076"/>
<keyword evidence="3" id="KW-1185">Reference proteome</keyword>
<sequence>MMKEWGSFFTLLTTKGYKKVILIPLGFCLAFFLYYLYIDFTGGNIEKTVYDDGTVRISAQSDLGSCKLPKILDTLNIPIYDDLKIRNYNVYLDKEENINSVEIYCLTDKDGDKIIEWYKEKLNSKNSTNDAKGIWNNFEIDVSFNQFSNLVSIVLKKQ</sequence>